<organism evidence="3">
    <name type="scientific">hydrothermal vent metagenome</name>
    <dbReference type="NCBI Taxonomy" id="652676"/>
    <lineage>
        <taxon>unclassified sequences</taxon>
        <taxon>metagenomes</taxon>
        <taxon>ecological metagenomes</taxon>
    </lineage>
</organism>
<dbReference type="GO" id="GO:0035438">
    <property type="term" value="F:cyclic-di-GMP binding"/>
    <property type="evidence" value="ECO:0007669"/>
    <property type="project" value="InterPro"/>
</dbReference>
<dbReference type="AlphaFoldDB" id="A0A3B0QRW1"/>
<dbReference type="EMBL" id="UOEA01000060">
    <property type="protein sequence ID" value="VAV84160.1"/>
    <property type="molecule type" value="Genomic_DNA"/>
</dbReference>
<reference evidence="3" key="1">
    <citation type="submission" date="2018-06" db="EMBL/GenBank/DDBJ databases">
        <authorList>
            <person name="Zhirakovskaya E."/>
        </authorList>
    </citation>
    <scope>NUCLEOTIDE SEQUENCE</scope>
</reference>
<feature type="compositionally biased region" description="Basic and acidic residues" evidence="1">
    <location>
        <begin position="136"/>
        <end position="148"/>
    </location>
</feature>
<feature type="compositionally biased region" description="Acidic residues" evidence="1">
    <location>
        <begin position="158"/>
        <end position="170"/>
    </location>
</feature>
<evidence type="ECO:0000256" key="1">
    <source>
        <dbReference type="SAM" id="MobiDB-lite"/>
    </source>
</evidence>
<evidence type="ECO:0000259" key="2">
    <source>
        <dbReference type="Pfam" id="PF07238"/>
    </source>
</evidence>
<accession>A0A3B0QRW1</accession>
<feature type="region of interest" description="Disordered" evidence="1">
    <location>
        <begin position="126"/>
        <end position="180"/>
    </location>
</feature>
<feature type="compositionally biased region" description="Gly residues" evidence="1">
    <location>
        <begin position="171"/>
        <end position="180"/>
    </location>
</feature>
<feature type="domain" description="PilZ" evidence="2">
    <location>
        <begin position="30"/>
        <end position="123"/>
    </location>
</feature>
<dbReference type="Gene3D" id="2.40.10.220">
    <property type="entry name" value="predicted glycosyltransferase like domains"/>
    <property type="match status" value="1"/>
</dbReference>
<name>A0A3B0QRW1_9ZZZZ</name>
<evidence type="ECO:0000313" key="3">
    <source>
        <dbReference type="EMBL" id="VAV84160.1"/>
    </source>
</evidence>
<dbReference type="InterPro" id="IPR009875">
    <property type="entry name" value="PilZ_domain"/>
</dbReference>
<sequence>MTEDAENTEADHVVLRPERRGKLRSALLVLKVESESGGENTLFGYAKSIAPNGMFIATVNPKQVGRQFMISFELPNTGTKVACSCRVMWSRDYDSNLKNEPGMGIMFLDLLAEYSKEIEGWIEEEGRKNKKTKPRFIADRESKARDEAEAAVAGEAGSPEDADADVEGEGSGEGGGEGGE</sequence>
<dbReference type="Pfam" id="PF07238">
    <property type="entry name" value="PilZ"/>
    <property type="match status" value="1"/>
</dbReference>
<gene>
    <name evidence="3" type="ORF">MNBD_DELTA01-786</name>
</gene>
<protein>
    <recommendedName>
        <fullName evidence="2">PilZ domain-containing protein</fullName>
    </recommendedName>
</protein>
<proteinExistence type="predicted"/>